<evidence type="ECO:0000313" key="2">
    <source>
        <dbReference type="EMBL" id="QGN31284.1"/>
    </source>
</evidence>
<feature type="compositionally biased region" description="Gly residues" evidence="1">
    <location>
        <begin position="37"/>
        <end position="46"/>
    </location>
</feature>
<feature type="compositionally biased region" description="Polar residues" evidence="1">
    <location>
        <begin position="200"/>
        <end position="211"/>
    </location>
</feature>
<dbReference type="AlphaFoldDB" id="A0ABD6Z4C7"/>
<reference evidence="2 3" key="1">
    <citation type="submission" date="2019-11" db="EMBL/GenBank/DDBJ databases">
        <title>Detection and genome characteristic of a blood enterococcus casselifavus isolate from Zhengzhou,china.</title>
        <authorList>
            <person name="Wen P."/>
        </authorList>
    </citation>
    <scope>NUCLEOTIDE SEQUENCE [LARGE SCALE GENOMIC DNA]</scope>
    <source>
        <strain evidence="2 3">EC291</strain>
    </source>
</reference>
<dbReference type="Proteomes" id="UP000422837">
    <property type="component" value="Chromosome"/>
</dbReference>
<dbReference type="InterPro" id="IPR025580">
    <property type="entry name" value="Gp46"/>
</dbReference>
<evidence type="ECO:0000313" key="3">
    <source>
        <dbReference type="Proteomes" id="UP000422837"/>
    </source>
</evidence>
<feature type="region of interest" description="Disordered" evidence="1">
    <location>
        <begin position="182"/>
        <end position="221"/>
    </location>
</feature>
<proteinExistence type="predicted"/>
<protein>
    <submittedName>
        <fullName evidence="2">DUF4355 domain-containing protein</fullName>
    </submittedName>
</protein>
<organism evidence="2 3">
    <name type="scientific">Enterococcus casseliflavus</name>
    <name type="common">Enterococcus flavescens</name>
    <dbReference type="NCBI Taxonomy" id="37734"/>
    <lineage>
        <taxon>Bacteria</taxon>
        <taxon>Bacillati</taxon>
        <taxon>Bacillota</taxon>
        <taxon>Bacilli</taxon>
        <taxon>Lactobacillales</taxon>
        <taxon>Enterococcaceae</taxon>
        <taxon>Enterococcus</taxon>
    </lineage>
</organism>
<feature type="region of interest" description="Disordered" evidence="1">
    <location>
        <begin position="32"/>
        <end position="59"/>
    </location>
</feature>
<name>A0ABD6Z4C7_ENTCA</name>
<feature type="region of interest" description="Disordered" evidence="1">
    <location>
        <begin position="86"/>
        <end position="112"/>
    </location>
</feature>
<evidence type="ECO:0000256" key="1">
    <source>
        <dbReference type="SAM" id="MobiDB-lite"/>
    </source>
</evidence>
<sequence length="221" mass="24104">MQANKLLVNQFVGQSCSNRLMKMKLQFFADGGEGDGAEGGQNGESGNGENKPISFSSQSEFDSVVDKRISKAIETAQAKWQTEAEKRIQDAEKKGQMSAEEKAQYELQQERERLEADRVALKRDKDETSVIKRLSTDKLPDSLSTVLAPLFGGDEKNLDEAYGNVSKAFREAVEQAVNIRLAGSADNPAGNGGGSDAESIGSQYAKNANSRTKADNDNFWK</sequence>
<dbReference type="RefSeq" id="WP_010749486.1">
    <property type="nucleotide sequence ID" value="NZ_CP066024.1"/>
</dbReference>
<feature type="compositionally biased region" description="Basic and acidic residues" evidence="1">
    <location>
        <begin position="212"/>
        <end position="221"/>
    </location>
</feature>
<dbReference type="EMBL" id="CP046123">
    <property type="protein sequence ID" value="QGN31284.1"/>
    <property type="molecule type" value="Genomic_DNA"/>
</dbReference>
<dbReference type="Pfam" id="PF14265">
    <property type="entry name" value="DUF4355"/>
    <property type="match status" value="1"/>
</dbReference>
<gene>
    <name evidence="2" type="ORF">GFU50_10785</name>
</gene>
<accession>A0ABD6Z4C7</accession>
<dbReference type="PROSITE" id="PS51257">
    <property type="entry name" value="PROKAR_LIPOPROTEIN"/>
    <property type="match status" value="1"/>
</dbReference>